<evidence type="ECO:0000256" key="8">
    <source>
        <dbReference type="SAM" id="Phobius"/>
    </source>
</evidence>
<dbReference type="PRINTS" id="PR00411">
    <property type="entry name" value="PNDRDTASEI"/>
</dbReference>
<feature type="transmembrane region" description="Helical" evidence="8">
    <location>
        <begin position="12"/>
        <end position="28"/>
    </location>
</feature>
<name>A0A9X0R0P4_9PROT</name>
<evidence type="ECO:0000256" key="2">
    <source>
        <dbReference type="ARBA" id="ARBA00010139"/>
    </source>
</evidence>
<keyword evidence="4" id="KW-0274">FAD</keyword>
<reference evidence="9" key="1">
    <citation type="submission" date="2020-08" db="EMBL/GenBank/DDBJ databases">
        <authorList>
            <person name="Hu Y."/>
            <person name="Nguyen S.V."/>
            <person name="Li F."/>
            <person name="Fanning S."/>
        </authorList>
    </citation>
    <scope>NUCLEOTIDE SEQUENCE</scope>
    <source>
        <strain evidence="9">SYSU D8009</strain>
    </source>
</reference>
<keyword evidence="8" id="KW-0472">Membrane</keyword>
<comment type="similarity">
    <text evidence="2">Belongs to the FAD-binding monooxygenase family.</text>
</comment>
<sequence>MDREAAVPTTQSYDAIIVGAGFAGLYMLHRLRRLGMRAQVYEAGSDVGGTWYWNRYPGARCDVESMQYSYSFDDALQQEWSWSERFASQPEILRYAGHVADRLDLRRDIQFDTRVTSAHFDAKRALWQVATDRGDRVTARFCVMATGCLSAARLPEIPGRDSFAGPTYHTGAWPHEGVDFTGRRVAVIGTGSSAIQAIPVIARQAAHVTVFQRTPNFSIPSRNAPMDAEYENWWKSDYAAHRAKARAMRTGILYGLNDKSALEVSEEERQAEYERRWANGGTAFMGAFSDLITNRQANDTAAEFVRNKIRGMVRDPKVAEILAPKSHPIGTKRICVDTEYYETFNRPNVALVDVAATPIEAITPAGVRTAAGEVAVDDIVFATGFDAMTGALAAIEIRGRDGIDLAAKWAEGPRTYLGLMSAGFPNLFMITGPGSPSVLSNMIVSIEQHVDWLTDCIAHLRARGLDTIEPTQEAEDGWVAHGNEVAHRTLYPSAASWYMGANIPGKPRVFLPYIGGVGVYREKCDAIAAAGYEGFRLGGQNQAAAAE</sequence>
<organism evidence="9 10">
    <name type="scientific">Siccirubricoccus deserti</name>
    <dbReference type="NCBI Taxonomy" id="2013562"/>
    <lineage>
        <taxon>Bacteria</taxon>
        <taxon>Pseudomonadati</taxon>
        <taxon>Pseudomonadota</taxon>
        <taxon>Alphaproteobacteria</taxon>
        <taxon>Acetobacterales</taxon>
        <taxon>Roseomonadaceae</taxon>
        <taxon>Siccirubricoccus</taxon>
    </lineage>
</organism>
<comment type="caution">
    <text evidence="9">The sequence shown here is derived from an EMBL/GenBank/DDBJ whole genome shotgun (WGS) entry which is preliminary data.</text>
</comment>
<dbReference type="SUPFAM" id="SSF51905">
    <property type="entry name" value="FAD/NAD(P)-binding domain"/>
    <property type="match status" value="2"/>
</dbReference>
<dbReference type="PANTHER" id="PTHR43098">
    <property type="entry name" value="L-ORNITHINE N(5)-MONOOXYGENASE-RELATED"/>
    <property type="match status" value="1"/>
</dbReference>
<dbReference type="EMBL" id="JACOMF010000014">
    <property type="protein sequence ID" value="MBC4016323.1"/>
    <property type="molecule type" value="Genomic_DNA"/>
</dbReference>
<evidence type="ECO:0000313" key="10">
    <source>
        <dbReference type="Proteomes" id="UP000600101"/>
    </source>
</evidence>
<keyword evidence="7" id="KW-0503">Monooxygenase</keyword>
<accession>A0A9X0R0P4</accession>
<keyword evidence="10" id="KW-1185">Reference proteome</keyword>
<dbReference type="InterPro" id="IPR036188">
    <property type="entry name" value="FAD/NAD-bd_sf"/>
</dbReference>
<evidence type="ECO:0000256" key="3">
    <source>
        <dbReference type="ARBA" id="ARBA00022630"/>
    </source>
</evidence>
<keyword evidence="8" id="KW-1133">Transmembrane helix</keyword>
<evidence type="ECO:0000256" key="7">
    <source>
        <dbReference type="ARBA" id="ARBA00023033"/>
    </source>
</evidence>
<evidence type="ECO:0000256" key="6">
    <source>
        <dbReference type="ARBA" id="ARBA00023002"/>
    </source>
</evidence>
<dbReference type="AlphaFoldDB" id="A0A9X0R0P4"/>
<dbReference type="Proteomes" id="UP000600101">
    <property type="component" value="Unassembled WGS sequence"/>
</dbReference>
<dbReference type="PANTHER" id="PTHR43098:SF3">
    <property type="entry name" value="L-ORNITHINE N(5)-MONOOXYGENASE-RELATED"/>
    <property type="match status" value="1"/>
</dbReference>
<dbReference type="Gene3D" id="3.50.50.60">
    <property type="entry name" value="FAD/NAD(P)-binding domain"/>
    <property type="match status" value="3"/>
</dbReference>
<keyword evidence="5" id="KW-0521">NADP</keyword>
<proteinExistence type="inferred from homology"/>
<keyword evidence="3" id="KW-0285">Flavoprotein</keyword>
<keyword evidence="6" id="KW-0560">Oxidoreductase</keyword>
<comment type="cofactor">
    <cofactor evidence="1">
        <name>FAD</name>
        <dbReference type="ChEBI" id="CHEBI:57692"/>
    </cofactor>
</comment>
<keyword evidence="8" id="KW-0812">Transmembrane</keyword>
<dbReference type="Pfam" id="PF13738">
    <property type="entry name" value="Pyr_redox_3"/>
    <property type="match status" value="1"/>
</dbReference>
<evidence type="ECO:0000313" key="9">
    <source>
        <dbReference type="EMBL" id="MBC4016323.1"/>
    </source>
</evidence>
<dbReference type="GO" id="GO:0004497">
    <property type="term" value="F:monooxygenase activity"/>
    <property type="evidence" value="ECO:0007669"/>
    <property type="project" value="UniProtKB-KW"/>
</dbReference>
<evidence type="ECO:0000256" key="1">
    <source>
        <dbReference type="ARBA" id="ARBA00001974"/>
    </source>
</evidence>
<protein>
    <submittedName>
        <fullName evidence="9">NAD(P)/FAD-dependent oxidoreductase</fullName>
    </submittedName>
</protein>
<gene>
    <name evidence="9" type="ORF">H7965_13440</name>
</gene>
<dbReference type="InterPro" id="IPR050775">
    <property type="entry name" value="FAD-binding_Monooxygenases"/>
</dbReference>
<evidence type="ECO:0000256" key="5">
    <source>
        <dbReference type="ARBA" id="ARBA00022857"/>
    </source>
</evidence>
<evidence type="ECO:0000256" key="4">
    <source>
        <dbReference type="ARBA" id="ARBA00022827"/>
    </source>
</evidence>